<dbReference type="STRING" id="258515.SAMN05192585_10365"/>
<feature type="compositionally biased region" description="Pro residues" evidence="1">
    <location>
        <begin position="38"/>
        <end position="51"/>
    </location>
</feature>
<dbReference type="EMBL" id="FNID01000003">
    <property type="protein sequence ID" value="SDM67672.1"/>
    <property type="molecule type" value="Genomic_DNA"/>
</dbReference>
<dbReference type="OrthoDB" id="2943819at2"/>
<evidence type="ECO:0000313" key="3">
    <source>
        <dbReference type="EMBL" id="SDM67672.1"/>
    </source>
</evidence>
<gene>
    <name evidence="3" type="ORF">SAMN05192585_10365</name>
</gene>
<feature type="transmembrane region" description="Helical" evidence="2">
    <location>
        <begin position="112"/>
        <end position="141"/>
    </location>
</feature>
<evidence type="ECO:0008006" key="5">
    <source>
        <dbReference type="Google" id="ProtNLM"/>
    </source>
</evidence>
<keyword evidence="2" id="KW-1133">Transmembrane helix</keyword>
<feature type="transmembrane region" description="Helical" evidence="2">
    <location>
        <begin position="78"/>
        <end position="100"/>
    </location>
</feature>
<feature type="region of interest" description="Disordered" evidence="1">
    <location>
        <begin position="27"/>
        <end position="51"/>
    </location>
</feature>
<reference evidence="3 4" key="1">
    <citation type="submission" date="2016-10" db="EMBL/GenBank/DDBJ databases">
        <authorList>
            <person name="de Groot N.N."/>
        </authorList>
    </citation>
    <scope>NUCLEOTIDE SEQUENCE [LARGE SCALE GENOMIC DNA]</scope>
    <source>
        <strain evidence="3 4">CGMCC 1.5012</strain>
    </source>
</reference>
<protein>
    <recommendedName>
        <fullName evidence="5">Zinc-ribbon domain-containing protein</fullName>
    </recommendedName>
</protein>
<sequence length="150" mass="16027">MPELNCPSCGSPIDPNGQFCPSCGRQVSPPAAAAPQYQVPPPPPPQYQPPRPVYQAPPVYPAAPQNTNMAPVLGMGSYIGMMLLSGIPFVGFIMLLIWAFSSSENPNKKNYARAVLLLSVIISVLVTIIYVIVIALGLSMYDGGSFNTYP</sequence>
<dbReference type="AlphaFoldDB" id="A0A1G9V652"/>
<accession>A0A1G9V652</accession>
<keyword evidence="2" id="KW-0472">Membrane</keyword>
<proteinExistence type="predicted"/>
<dbReference type="Proteomes" id="UP000199182">
    <property type="component" value="Unassembled WGS sequence"/>
</dbReference>
<feature type="compositionally biased region" description="Low complexity" evidence="1">
    <location>
        <begin position="27"/>
        <end position="37"/>
    </location>
</feature>
<evidence type="ECO:0000256" key="2">
    <source>
        <dbReference type="SAM" id="Phobius"/>
    </source>
</evidence>
<keyword evidence="2" id="KW-0812">Transmembrane</keyword>
<evidence type="ECO:0000313" key="4">
    <source>
        <dbReference type="Proteomes" id="UP000199182"/>
    </source>
</evidence>
<organism evidence="3 4">
    <name type="scientific">Acetanaerobacterium elongatum</name>
    <dbReference type="NCBI Taxonomy" id="258515"/>
    <lineage>
        <taxon>Bacteria</taxon>
        <taxon>Bacillati</taxon>
        <taxon>Bacillota</taxon>
        <taxon>Clostridia</taxon>
        <taxon>Eubacteriales</taxon>
        <taxon>Oscillospiraceae</taxon>
        <taxon>Acetanaerobacterium</taxon>
    </lineage>
</organism>
<dbReference type="RefSeq" id="WP_092637802.1">
    <property type="nucleotide sequence ID" value="NZ_FNID01000003.1"/>
</dbReference>
<name>A0A1G9V652_9FIRM</name>
<keyword evidence="4" id="KW-1185">Reference proteome</keyword>
<evidence type="ECO:0000256" key="1">
    <source>
        <dbReference type="SAM" id="MobiDB-lite"/>
    </source>
</evidence>